<evidence type="ECO:0000259" key="1">
    <source>
        <dbReference type="Pfam" id="PF12697"/>
    </source>
</evidence>
<dbReference type="AlphaFoldDB" id="A0A7N0UEB7"/>
<dbReference type="InterPro" id="IPR052370">
    <property type="entry name" value="Meta-cleavage_hydrolase"/>
</dbReference>
<protein>
    <recommendedName>
        <fullName evidence="1">AB hydrolase-1 domain-containing protein</fullName>
    </recommendedName>
</protein>
<organism evidence="2 3">
    <name type="scientific">Kalanchoe fedtschenkoi</name>
    <name type="common">Lavender scallops</name>
    <name type="synonym">South American air plant</name>
    <dbReference type="NCBI Taxonomy" id="63787"/>
    <lineage>
        <taxon>Eukaryota</taxon>
        <taxon>Viridiplantae</taxon>
        <taxon>Streptophyta</taxon>
        <taxon>Embryophyta</taxon>
        <taxon>Tracheophyta</taxon>
        <taxon>Spermatophyta</taxon>
        <taxon>Magnoliopsida</taxon>
        <taxon>eudicotyledons</taxon>
        <taxon>Gunneridae</taxon>
        <taxon>Pentapetalae</taxon>
        <taxon>Saxifragales</taxon>
        <taxon>Crassulaceae</taxon>
        <taxon>Kalanchoe</taxon>
    </lineage>
</organism>
<sequence length="303" mass="34733">MEFKKHLPKSISFTASKDWFYSQYFKKCGLRSTATDLGEGTTIHSWVPHPHNPSKPTLLLIHGFGANAMWQYSHVLPHFTPHYNLYVPDLIFFGHSLTTRPDRHEAFQAECLLAAMRYRGVTKMSVVGISYGGFVGYHMGVQAPEMVEKLVLCCTGVCLEEKDMHNGLFRVADVQEAISILLPQTPDKLRELMTLSFVKPLKAAPPCFLADFIHVMCRKNVKERGELIEAILKDRQLSNLPRITQPTMIIWGEEDQVFPLELAFRLQRHVGEKTEIRVMRRAGHALNLEKPKEFIHYLKSFLL</sequence>
<dbReference type="PANTHER" id="PTHR43139:SF7">
    <property type="entry name" value="ALPHA_BETA-HYDROLASES SUPERFAMILY PROTEIN"/>
    <property type="match status" value="1"/>
</dbReference>
<name>A0A7N0UEB7_KALFE</name>
<dbReference type="GO" id="GO:0003824">
    <property type="term" value="F:catalytic activity"/>
    <property type="evidence" value="ECO:0007669"/>
    <property type="project" value="InterPro"/>
</dbReference>
<evidence type="ECO:0000313" key="2">
    <source>
        <dbReference type="EnsemblPlants" id="Kaladp0062s0188.1.v1.1"/>
    </source>
</evidence>
<dbReference type="EnsemblPlants" id="Kaladp0062s0188.1.v1.1">
    <property type="protein sequence ID" value="Kaladp0062s0188.1.v1.1"/>
    <property type="gene ID" value="Kaladp0062s0188.v1.1"/>
</dbReference>
<dbReference type="PRINTS" id="PR00111">
    <property type="entry name" value="ABHYDROLASE"/>
</dbReference>
<dbReference type="Proteomes" id="UP000594263">
    <property type="component" value="Unplaced"/>
</dbReference>
<dbReference type="Gene3D" id="3.40.50.1820">
    <property type="entry name" value="alpha/beta hydrolase"/>
    <property type="match status" value="1"/>
</dbReference>
<keyword evidence="3" id="KW-1185">Reference proteome</keyword>
<dbReference type="Pfam" id="PF12697">
    <property type="entry name" value="Abhydrolase_6"/>
    <property type="match status" value="1"/>
</dbReference>
<dbReference type="OMA" id="NAMWQYS"/>
<dbReference type="SUPFAM" id="SSF53474">
    <property type="entry name" value="alpha/beta-Hydrolases"/>
    <property type="match status" value="1"/>
</dbReference>
<feature type="domain" description="AB hydrolase-1" evidence="1">
    <location>
        <begin position="58"/>
        <end position="295"/>
    </location>
</feature>
<evidence type="ECO:0000313" key="3">
    <source>
        <dbReference type="Proteomes" id="UP000594263"/>
    </source>
</evidence>
<dbReference type="Gramene" id="Kaladp0062s0188.1.v1.1">
    <property type="protein sequence ID" value="Kaladp0062s0188.1.v1.1"/>
    <property type="gene ID" value="Kaladp0062s0188.v1.1"/>
</dbReference>
<dbReference type="InterPro" id="IPR029058">
    <property type="entry name" value="AB_hydrolase_fold"/>
</dbReference>
<dbReference type="PRINTS" id="PR00412">
    <property type="entry name" value="EPOXHYDRLASE"/>
</dbReference>
<proteinExistence type="predicted"/>
<dbReference type="PANTHER" id="PTHR43139">
    <property type="entry name" value="SI:DKEY-122A22.2"/>
    <property type="match status" value="1"/>
</dbReference>
<dbReference type="InterPro" id="IPR000073">
    <property type="entry name" value="AB_hydrolase_1"/>
</dbReference>
<dbReference type="InterPro" id="IPR000639">
    <property type="entry name" value="Epox_hydrolase-like"/>
</dbReference>
<reference evidence="2" key="1">
    <citation type="submission" date="2021-01" db="UniProtKB">
        <authorList>
            <consortium name="EnsemblPlants"/>
        </authorList>
    </citation>
    <scope>IDENTIFICATION</scope>
</reference>
<accession>A0A7N0UEB7</accession>